<dbReference type="PROSITE" id="PS50181">
    <property type="entry name" value="FBOX"/>
    <property type="match status" value="1"/>
</dbReference>
<dbReference type="GeneID" id="81605379"/>
<reference evidence="2" key="1">
    <citation type="submission" date="2022-12" db="EMBL/GenBank/DDBJ databases">
        <authorList>
            <person name="Petersen C."/>
        </authorList>
    </citation>
    <scope>NUCLEOTIDE SEQUENCE</scope>
    <source>
        <strain evidence="2">IBT 16125</strain>
    </source>
</reference>
<name>A0AAD6FWN2_9EURO</name>
<sequence length="326" mass="37224">MGFLQLFKHLGSPKFAEKTTMGVQSLPTELLEAILTLLDFQTLLLAQRVCRQWANCIQESPRIQQMLFFQPASASTSRQQNTFLASKFPYWFPADTPKSCKTSFGAGDMQDFLNNSDVYKRPEASWRRMLVQQPPIMVLGWVERSIAPDDMVMLHRWEIPLQAFVGLRMNMLYDLVVKKAEVAPQYFYFRVLWSQYESFENNMVSLKSEPDPAIYGGRIAAPLKRAMRGADVVVDMWHASHLPSHISHQRREETWTWSLVRGLAAPTGDLEVGLVHDMRELKEVNGWSLATDFPAGIERYMMEFPDGCSSAMPLPDDGDSDLLFGM</sequence>
<dbReference type="RefSeq" id="XP_056759890.1">
    <property type="nucleotide sequence ID" value="XM_056915136.1"/>
</dbReference>
<dbReference type="Proteomes" id="UP001213681">
    <property type="component" value="Unassembled WGS sequence"/>
</dbReference>
<evidence type="ECO:0000313" key="3">
    <source>
        <dbReference type="Proteomes" id="UP001213681"/>
    </source>
</evidence>
<proteinExistence type="predicted"/>
<protein>
    <recommendedName>
        <fullName evidence="1">F-box domain-containing protein</fullName>
    </recommendedName>
</protein>
<accession>A0AAD6FWN2</accession>
<reference evidence="2" key="2">
    <citation type="journal article" date="2023" name="IMA Fungus">
        <title>Comparative genomic study of the Penicillium genus elucidates a diverse pangenome and 15 lateral gene transfer events.</title>
        <authorList>
            <person name="Petersen C."/>
            <person name="Sorensen T."/>
            <person name="Nielsen M.R."/>
            <person name="Sondergaard T.E."/>
            <person name="Sorensen J.L."/>
            <person name="Fitzpatrick D.A."/>
            <person name="Frisvad J.C."/>
            <person name="Nielsen K.L."/>
        </authorList>
    </citation>
    <scope>NUCLEOTIDE SEQUENCE</scope>
    <source>
        <strain evidence="2">IBT 16125</strain>
    </source>
</reference>
<organism evidence="2 3">
    <name type="scientific">Penicillium daleae</name>
    <dbReference type="NCBI Taxonomy" id="63821"/>
    <lineage>
        <taxon>Eukaryota</taxon>
        <taxon>Fungi</taxon>
        <taxon>Dikarya</taxon>
        <taxon>Ascomycota</taxon>
        <taxon>Pezizomycotina</taxon>
        <taxon>Eurotiomycetes</taxon>
        <taxon>Eurotiomycetidae</taxon>
        <taxon>Eurotiales</taxon>
        <taxon>Aspergillaceae</taxon>
        <taxon>Penicillium</taxon>
    </lineage>
</organism>
<evidence type="ECO:0000259" key="1">
    <source>
        <dbReference type="PROSITE" id="PS50181"/>
    </source>
</evidence>
<dbReference type="InterPro" id="IPR001810">
    <property type="entry name" value="F-box_dom"/>
</dbReference>
<dbReference type="SUPFAM" id="SSF81383">
    <property type="entry name" value="F-box domain"/>
    <property type="match status" value="1"/>
</dbReference>
<keyword evidence="3" id="KW-1185">Reference proteome</keyword>
<dbReference type="InterPro" id="IPR036047">
    <property type="entry name" value="F-box-like_dom_sf"/>
</dbReference>
<dbReference type="Pfam" id="PF12937">
    <property type="entry name" value="F-box-like"/>
    <property type="match status" value="1"/>
</dbReference>
<dbReference type="EMBL" id="JAPVEA010000009">
    <property type="protein sequence ID" value="KAJ5432598.1"/>
    <property type="molecule type" value="Genomic_DNA"/>
</dbReference>
<dbReference type="SMART" id="SM00256">
    <property type="entry name" value="FBOX"/>
    <property type="match status" value="1"/>
</dbReference>
<dbReference type="Gene3D" id="1.20.1280.50">
    <property type="match status" value="1"/>
</dbReference>
<comment type="caution">
    <text evidence="2">The sequence shown here is derived from an EMBL/GenBank/DDBJ whole genome shotgun (WGS) entry which is preliminary data.</text>
</comment>
<feature type="domain" description="F-box" evidence="1">
    <location>
        <begin position="20"/>
        <end position="66"/>
    </location>
</feature>
<dbReference type="AlphaFoldDB" id="A0AAD6FWN2"/>
<gene>
    <name evidence="2" type="ORF">N7458_011754</name>
</gene>
<evidence type="ECO:0000313" key="2">
    <source>
        <dbReference type="EMBL" id="KAJ5432598.1"/>
    </source>
</evidence>